<keyword evidence="1" id="KW-0812">Transmembrane</keyword>
<evidence type="ECO:0000259" key="3">
    <source>
        <dbReference type="Pfam" id="PF13800"/>
    </source>
</evidence>
<proteinExistence type="predicted"/>
<dbReference type="AlphaFoldDB" id="A0A265NE02"/>
<dbReference type="Pfam" id="PF13791">
    <property type="entry name" value="Sigma_reg_C"/>
    <property type="match status" value="1"/>
</dbReference>
<organism evidence="4 5">
    <name type="scientific">Virgibacillus indicus</name>
    <dbReference type="NCBI Taxonomy" id="2024554"/>
    <lineage>
        <taxon>Bacteria</taxon>
        <taxon>Bacillati</taxon>
        <taxon>Bacillota</taxon>
        <taxon>Bacilli</taxon>
        <taxon>Bacillales</taxon>
        <taxon>Bacillaceae</taxon>
        <taxon>Virgibacillus</taxon>
    </lineage>
</organism>
<evidence type="ECO:0000259" key="2">
    <source>
        <dbReference type="Pfam" id="PF13791"/>
    </source>
</evidence>
<dbReference type="EMBL" id="NPMS01000001">
    <property type="protein sequence ID" value="OZU90233.1"/>
    <property type="molecule type" value="Genomic_DNA"/>
</dbReference>
<dbReference type="Proteomes" id="UP000216498">
    <property type="component" value="Unassembled WGS sequence"/>
</dbReference>
<reference evidence="4 5" key="1">
    <citation type="submission" date="2017-08" db="EMBL/GenBank/DDBJ databases">
        <title>Virgibacillus indicus sp. nov. and Virgibacillus profoundi sp. nov, two moderately halophilic bacteria isolated from marine sediment by using the Microfluidic Streak Plate.</title>
        <authorList>
            <person name="Xu B."/>
            <person name="Hu B."/>
            <person name="Wang J."/>
            <person name="Zhu Y."/>
            <person name="Huang L."/>
            <person name="Du W."/>
            <person name="Huang Y."/>
        </authorList>
    </citation>
    <scope>NUCLEOTIDE SEQUENCE [LARGE SCALE GENOMIC DNA]</scope>
    <source>
        <strain evidence="4 5">IO3-P2-C2</strain>
    </source>
</reference>
<dbReference type="Pfam" id="PF13800">
    <property type="entry name" value="Sigma_reg_N"/>
    <property type="match status" value="1"/>
</dbReference>
<comment type="caution">
    <text evidence="4">The sequence shown here is derived from an EMBL/GenBank/DDBJ whole genome shotgun (WGS) entry which is preliminary data.</text>
</comment>
<dbReference type="OrthoDB" id="2730366at2"/>
<evidence type="ECO:0000313" key="5">
    <source>
        <dbReference type="Proteomes" id="UP000216498"/>
    </source>
</evidence>
<accession>A0A265NE02</accession>
<evidence type="ECO:0000256" key="1">
    <source>
        <dbReference type="SAM" id="Phobius"/>
    </source>
</evidence>
<gene>
    <name evidence="4" type="ORF">CIL03_03560</name>
</gene>
<evidence type="ECO:0000313" key="4">
    <source>
        <dbReference type="EMBL" id="OZU90233.1"/>
    </source>
</evidence>
<dbReference type="InterPro" id="IPR029101">
    <property type="entry name" value="Sigma_reg_N"/>
</dbReference>
<feature type="domain" description="Sigma factor regulator C-terminal" evidence="2">
    <location>
        <begin position="236"/>
        <end position="400"/>
    </location>
</feature>
<protein>
    <recommendedName>
        <fullName evidence="6">Sigma factor regulator C-terminal domain-containing protein</fullName>
    </recommendedName>
</protein>
<sequence>MSLVIKKLQKFCRLHLIILKYYYSGLDKNCVMTGGLMMSKDRYKEEWRDKLKRFEAGELSSAEAEEFEKELNKLETLQQHMDEQEPSRKNYKPMERLNLRKTKWKLRFEQVGTIIAAFLLITIICSVVTNIFFTTGDRQVLYDDVVKRVYDITKPGVSLSGSGGGISPYFTKDKTYTIEKQIGSETQVIGSLSTRHFFSQLNTKDKVYDGSGEEPQFYTLKNTVTEMELIDKWSVLEKIADVSVSNVYITFDRNYSTEEVNRLFDDYDVEILFYPVDTGIADDEPIGFPNDPMWLETDWTLESERKEGNTTSATYSAPGYDEGDTEILQEQFMKVLHFLNDYSKQTREVNYNLRSEALSSAISYLEEHGINHYGAVITGPTTEIIKMQDQEFIYAIDLDESDLYNWNR</sequence>
<evidence type="ECO:0008006" key="6">
    <source>
        <dbReference type="Google" id="ProtNLM"/>
    </source>
</evidence>
<feature type="transmembrane region" description="Helical" evidence="1">
    <location>
        <begin position="111"/>
        <end position="133"/>
    </location>
</feature>
<dbReference type="InterPro" id="IPR025672">
    <property type="entry name" value="Sigma_reg_C_dom"/>
</dbReference>
<name>A0A265NE02_9BACI</name>
<feature type="domain" description="Sigma factor regulator N-terminal" evidence="3">
    <location>
        <begin position="99"/>
        <end position="186"/>
    </location>
</feature>
<keyword evidence="1" id="KW-1133">Transmembrane helix</keyword>
<keyword evidence="1" id="KW-0472">Membrane</keyword>
<keyword evidence="5" id="KW-1185">Reference proteome</keyword>